<dbReference type="Proteomes" id="UP001145114">
    <property type="component" value="Unassembled WGS sequence"/>
</dbReference>
<dbReference type="EMBL" id="JAMZIH010005151">
    <property type="protein sequence ID" value="KAJ1675933.1"/>
    <property type="molecule type" value="Genomic_DNA"/>
</dbReference>
<comment type="caution">
    <text evidence="1">The sequence shown here is derived from an EMBL/GenBank/DDBJ whole genome shotgun (WGS) entry which is preliminary data.</text>
</comment>
<keyword evidence="2" id="KW-1185">Reference proteome</keyword>
<name>A0ACC1HJI9_9FUNG</name>
<evidence type="ECO:0000313" key="2">
    <source>
        <dbReference type="Proteomes" id="UP001145114"/>
    </source>
</evidence>
<protein>
    <submittedName>
        <fullName evidence="1">Uncharacterized protein</fullName>
    </submittedName>
</protein>
<reference evidence="1" key="1">
    <citation type="submission" date="2022-06" db="EMBL/GenBank/DDBJ databases">
        <title>Phylogenomic reconstructions and comparative analyses of Kickxellomycotina fungi.</title>
        <authorList>
            <person name="Reynolds N.K."/>
            <person name="Stajich J.E."/>
            <person name="Barry K."/>
            <person name="Grigoriev I.V."/>
            <person name="Crous P."/>
            <person name="Smith M.E."/>
        </authorList>
    </citation>
    <scope>NUCLEOTIDE SEQUENCE</scope>
    <source>
        <strain evidence="1">RSA 2271</strain>
    </source>
</reference>
<accession>A0ACC1HJI9</accession>
<gene>
    <name evidence="1" type="ORF">EV182_000292</name>
</gene>
<sequence length="1107" mass="122040">MFVVAVAAVQIPLLEDRDIAMGPMQSNDAVPTVSAAKKTIIDVLAREPELTKLVGTLQRLKMILPLNSLENVTFFAPTNQAFKEYERNLGLKRGDRENVGTRGWSWHWPWWGGKDGDDNGDGSGKHRGGSDDSGQPEDPLPQSGAEYHGITDTQMWYHLVIDGILMRDDFEREMVLETGSLWRPPVAETNETAEDPGRPGVFVRLEKQPLRSPRLGDGVAKVVRSDLSFTGGVVHIIDRVLTLPPPIYEYLALDKICGSGSSSNDNNNSSSSSSSRARRESDDPEHRSSFESFLKLIELAGWKDNITDGVAALSIDIDPRLPDTGLDIDTSTTLTVFGADEDAFGRQFNSIERAYLLRGLANAGDHREMAEQVLNDVRLVAGQHIVNGSVSIGRLGGSGRYSVTALNGREMSINIQQRPLNKRFVTINSDIAITCIDNLAVNGTLNLLLMLPTITTLARETGWQAVNFGALSSADNYMTAHQTPVGVVHQIEKALVPRGLKMTPYKYLVGVNATKFVRLFEQIGLLHYLDGSDPDRAQTLLVPTNRAMDQAFPEEDDMVVGEKGGDGVGERGEESGALALAVDARKQWALYHVVDGQHTPDELKEGRYMLLRSKLAPASLKYHSQVIKVSYDDGRAAQANPSRQQAQRQQSHGRIVFNGEAASVLPEPISIGNTTIYLLSGPMSPPPSVITSLISDLSQAMFVATMGASGTDAEINSQRGITVLVPGNDDFADLGLLWSYLTIPNDREAHDDLARIVRSHVLKRLVYSDSFDRHETEDDGETMSLTIETLNEDTKVKLTKLTSDGSVQARVVDAGSPVSVELRDQLLQSGVAHRLQHGVLIPPNVRVTSRKLLRGMHADSFVDLLDKFGLTSVLDGDENEEAKKKTSSESGSKVTGYSLLVPSDKAWWEQPAYREYVRREHEEFVTTPSPHLALNDDKDNPWRNRSQEALEAHLNQTIRLHIVPIFSRDGDDSSGNGNSPQMFQFEDRREYPTLLDGVSLLAHEYAEGKFALQLSDPTVLYPNSPFRLPPYMFLATIIRGSNSETGGVYELDVVLPVPDMSSNPRGWRSVLWLGLVWTAGLVISVGLISAIVYWVVQLRRQEGYEQL</sequence>
<evidence type="ECO:0000313" key="1">
    <source>
        <dbReference type="EMBL" id="KAJ1675933.1"/>
    </source>
</evidence>
<proteinExistence type="predicted"/>
<organism evidence="1 2">
    <name type="scientific">Spiromyces aspiralis</name>
    <dbReference type="NCBI Taxonomy" id="68401"/>
    <lineage>
        <taxon>Eukaryota</taxon>
        <taxon>Fungi</taxon>
        <taxon>Fungi incertae sedis</taxon>
        <taxon>Zoopagomycota</taxon>
        <taxon>Kickxellomycotina</taxon>
        <taxon>Kickxellomycetes</taxon>
        <taxon>Kickxellales</taxon>
        <taxon>Kickxellaceae</taxon>
        <taxon>Spiromyces</taxon>
    </lineage>
</organism>